<feature type="active site" description="Proton donor/acceptor" evidence="3">
    <location>
        <position position="159"/>
    </location>
</feature>
<dbReference type="HOGENOM" id="CLU_049343_0_2_1"/>
<reference evidence="5 6" key="1">
    <citation type="submission" date="2014-06" db="EMBL/GenBank/DDBJ databases">
        <title>Evolutionary Origins and Diversification of the Mycorrhizal Mutualists.</title>
        <authorList>
            <consortium name="DOE Joint Genome Institute"/>
            <consortium name="Mycorrhizal Genomics Consortium"/>
            <person name="Kohler A."/>
            <person name="Kuo A."/>
            <person name="Nagy L.G."/>
            <person name="Floudas D."/>
            <person name="Copeland A."/>
            <person name="Barry K.W."/>
            <person name="Cichocki N."/>
            <person name="Veneault-Fourrey C."/>
            <person name="LaButti K."/>
            <person name="Lindquist E.A."/>
            <person name="Lipzen A."/>
            <person name="Lundell T."/>
            <person name="Morin E."/>
            <person name="Murat C."/>
            <person name="Riley R."/>
            <person name="Ohm R."/>
            <person name="Sun H."/>
            <person name="Tunlid A."/>
            <person name="Henrissat B."/>
            <person name="Grigoriev I.V."/>
            <person name="Hibbett D.S."/>
            <person name="Martin F."/>
        </authorList>
    </citation>
    <scope>NUCLEOTIDE SEQUENCE [LARGE SCALE GENOMIC DNA]</scope>
    <source>
        <strain evidence="5 6">SS14</strain>
    </source>
</reference>
<protein>
    <recommendedName>
        <fullName evidence="7">4-hydroxy-tetrahydrodipicolinate synthase</fullName>
    </recommendedName>
</protein>
<dbReference type="PANTHER" id="PTHR12128">
    <property type="entry name" value="DIHYDRODIPICOLINATE SYNTHASE"/>
    <property type="match status" value="1"/>
</dbReference>
<dbReference type="SUPFAM" id="SSF51569">
    <property type="entry name" value="Aldolase"/>
    <property type="match status" value="1"/>
</dbReference>
<dbReference type="InterPro" id="IPR013785">
    <property type="entry name" value="Aldolase_TIM"/>
</dbReference>
<feature type="active site" description="Schiff-base intermediate with substrate" evidence="3">
    <location>
        <position position="188"/>
    </location>
</feature>
<feature type="binding site" evidence="4">
    <location>
        <position position="248"/>
    </location>
    <ligand>
        <name>pyruvate</name>
        <dbReference type="ChEBI" id="CHEBI:15361"/>
    </ligand>
</feature>
<organism evidence="5 6">
    <name type="scientific">Sphaerobolus stellatus (strain SS14)</name>
    <dbReference type="NCBI Taxonomy" id="990650"/>
    <lineage>
        <taxon>Eukaryota</taxon>
        <taxon>Fungi</taxon>
        <taxon>Dikarya</taxon>
        <taxon>Basidiomycota</taxon>
        <taxon>Agaricomycotina</taxon>
        <taxon>Agaricomycetes</taxon>
        <taxon>Phallomycetidae</taxon>
        <taxon>Geastrales</taxon>
        <taxon>Sphaerobolaceae</taxon>
        <taxon>Sphaerobolus</taxon>
    </lineage>
</organism>
<comment type="similarity">
    <text evidence="2">Belongs to the DapA family.</text>
</comment>
<dbReference type="PIRSF" id="PIRSF001365">
    <property type="entry name" value="DHDPS"/>
    <property type="match status" value="1"/>
</dbReference>
<dbReference type="Proteomes" id="UP000054279">
    <property type="component" value="Unassembled WGS sequence"/>
</dbReference>
<dbReference type="Pfam" id="PF00701">
    <property type="entry name" value="DHDPS"/>
    <property type="match status" value="1"/>
</dbReference>
<evidence type="ECO:0000256" key="4">
    <source>
        <dbReference type="PIRSR" id="PIRSR001365-2"/>
    </source>
</evidence>
<dbReference type="SMART" id="SM01130">
    <property type="entry name" value="DHDPS"/>
    <property type="match status" value="1"/>
</dbReference>
<name>A0A0C9UDQ7_SPHS4</name>
<keyword evidence="1 2" id="KW-0456">Lyase</keyword>
<evidence type="ECO:0000256" key="3">
    <source>
        <dbReference type="PIRSR" id="PIRSR001365-1"/>
    </source>
</evidence>
<gene>
    <name evidence="5" type="ORF">M422DRAFT_209315</name>
</gene>
<keyword evidence="6" id="KW-1185">Reference proteome</keyword>
<dbReference type="PRINTS" id="PR00146">
    <property type="entry name" value="DHPICSNTHASE"/>
</dbReference>
<evidence type="ECO:0000313" key="5">
    <source>
        <dbReference type="EMBL" id="KIJ41198.1"/>
    </source>
</evidence>
<dbReference type="InterPro" id="IPR002220">
    <property type="entry name" value="DapA-like"/>
</dbReference>
<evidence type="ECO:0008006" key="7">
    <source>
        <dbReference type="Google" id="ProtNLM"/>
    </source>
</evidence>
<evidence type="ECO:0000256" key="2">
    <source>
        <dbReference type="PIRNR" id="PIRNR001365"/>
    </source>
</evidence>
<dbReference type="CDD" id="cd00408">
    <property type="entry name" value="DHDPS-like"/>
    <property type="match status" value="1"/>
</dbReference>
<dbReference type="OrthoDB" id="191315at2759"/>
<proteinExistence type="inferred from homology"/>
<dbReference type="Gene3D" id="3.20.20.70">
    <property type="entry name" value="Aldolase class I"/>
    <property type="match status" value="1"/>
</dbReference>
<evidence type="ECO:0000313" key="6">
    <source>
        <dbReference type="Proteomes" id="UP000054279"/>
    </source>
</evidence>
<dbReference type="EMBL" id="KN837138">
    <property type="protein sequence ID" value="KIJ41198.1"/>
    <property type="molecule type" value="Genomic_DNA"/>
</dbReference>
<dbReference type="AlphaFoldDB" id="A0A0C9UDQ7"/>
<dbReference type="GO" id="GO:0008840">
    <property type="term" value="F:4-hydroxy-tetrahydrodipicolinate synthase activity"/>
    <property type="evidence" value="ECO:0007669"/>
    <property type="project" value="TreeGrafter"/>
</dbReference>
<evidence type="ECO:0000256" key="1">
    <source>
        <dbReference type="ARBA" id="ARBA00023239"/>
    </source>
</evidence>
<sequence length="344" mass="36371">MATNGHTNGAAVHAHFRPLTPGVYAPIPAFFDAQTDELDIPTFETHVLRVARAGVGLVISGSMGEAHHLSHDERKLLIRTARHALDTAEPSLSHVPIIAGTGGGSTRETILLSKEAAEAGADVAIVICSGYYAGALDKKALTAFFTEVADKSPIPVLVYNYPGAAGGIELDSDLILSLAEHPNICGVKLTCGNVGKLTRIAAGVTPAAAFAKAYPRKHKEAATVPFLVLGGFIDFLVPSLYANAHGAITGLGNVAPNAISHLYKLATDPSQLAEAQRLQGIIANGDRTVALTGIGGTKYLLKRFYGYGGAPRRPLLPFEEENGEKLWNHPHVVALLEEERKLTK</sequence>
<dbReference type="PANTHER" id="PTHR12128:SF66">
    <property type="entry name" value="4-HYDROXY-2-OXOGLUTARATE ALDOLASE, MITOCHONDRIAL"/>
    <property type="match status" value="1"/>
</dbReference>
<accession>A0A0C9UDQ7</accession>